<dbReference type="AlphaFoldDB" id="A0A0R3WPH2"/>
<gene>
    <name evidence="7" type="ORF">TTAC_LOCUS2647</name>
</gene>
<accession>A0A0R3WPH2</accession>
<evidence type="ECO:0000256" key="4">
    <source>
        <dbReference type="ARBA" id="ARBA00021436"/>
    </source>
</evidence>
<dbReference type="GO" id="GO:0005737">
    <property type="term" value="C:cytoplasm"/>
    <property type="evidence" value="ECO:0007669"/>
    <property type="project" value="UniProtKB-SubCell"/>
</dbReference>
<evidence type="ECO:0000313" key="8">
    <source>
        <dbReference type="Proteomes" id="UP000274429"/>
    </source>
</evidence>
<evidence type="ECO:0000256" key="3">
    <source>
        <dbReference type="ARBA" id="ARBA00004496"/>
    </source>
</evidence>
<keyword evidence="6" id="KW-0539">Nucleus</keyword>
<name>A0A0R3WPH2_HYDTA</name>
<reference evidence="7 8" key="2">
    <citation type="submission" date="2018-11" db="EMBL/GenBank/DDBJ databases">
        <authorList>
            <consortium name="Pathogen Informatics"/>
        </authorList>
    </citation>
    <scope>NUCLEOTIDE SEQUENCE [LARGE SCALE GENOMIC DNA]</scope>
</reference>
<protein>
    <recommendedName>
        <fullName evidence="4">Cilia- and flagella-associated protein 299</fullName>
    </recommendedName>
</protein>
<organism evidence="9">
    <name type="scientific">Hydatigena taeniaeformis</name>
    <name type="common">Feline tapeworm</name>
    <name type="synonym">Taenia taeniaeformis</name>
    <dbReference type="NCBI Taxonomy" id="6205"/>
    <lineage>
        <taxon>Eukaryota</taxon>
        <taxon>Metazoa</taxon>
        <taxon>Spiralia</taxon>
        <taxon>Lophotrochozoa</taxon>
        <taxon>Platyhelminthes</taxon>
        <taxon>Cestoda</taxon>
        <taxon>Eucestoda</taxon>
        <taxon>Cyclophyllidea</taxon>
        <taxon>Taeniidae</taxon>
        <taxon>Hydatigera</taxon>
    </lineage>
</organism>
<evidence type="ECO:0000256" key="5">
    <source>
        <dbReference type="ARBA" id="ARBA00022490"/>
    </source>
</evidence>
<comment type="subcellular location">
    <subcellularLocation>
        <location evidence="3">Cytoplasm</location>
    </subcellularLocation>
    <subcellularLocation>
        <location evidence="2">Nucleus</location>
    </subcellularLocation>
</comment>
<dbReference type="EMBL" id="UYWX01001327">
    <property type="protein sequence ID" value="VDM20762.1"/>
    <property type="molecule type" value="Genomic_DNA"/>
</dbReference>
<dbReference type="Pfam" id="PF14713">
    <property type="entry name" value="DUF4464"/>
    <property type="match status" value="1"/>
</dbReference>
<dbReference type="InterPro" id="IPR027887">
    <property type="entry name" value="DUF4464"/>
</dbReference>
<dbReference type="WBParaSite" id="TTAC_0000266201-mRNA-1">
    <property type="protein sequence ID" value="TTAC_0000266201-mRNA-1"/>
    <property type="gene ID" value="TTAC_0000266201"/>
</dbReference>
<dbReference type="PANTHER" id="PTHR33588">
    <property type="entry name" value="CILIA- AND FLAGELLA-ASSOCIATED PROTEIN 299"/>
    <property type="match status" value="1"/>
</dbReference>
<keyword evidence="5" id="KW-0963">Cytoplasm</keyword>
<evidence type="ECO:0000313" key="7">
    <source>
        <dbReference type="EMBL" id="VDM20762.1"/>
    </source>
</evidence>
<dbReference type="GO" id="GO:0005634">
    <property type="term" value="C:nucleus"/>
    <property type="evidence" value="ECO:0007669"/>
    <property type="project" value="UniProtKB-SubCell"/>
</dbReference>
<dbReference type="Proteomes" id="UP000274429">
    <property type="component" value="Unassembled WGS sequence"/>
</dbReference>
<evidence type="ECO:0000256" key="6">
    <source>
        <dbReference type="ARBA" id="ARBA00023242"/>
    </source>
</evidence>
<evidence type="ECO:0000256" key="1">
    <source>
        <dbReference type="ARBA" id="ARBA00003056"/>
    </source>
</evidence>
<dbReference type="OrthoDB" id="2136125at2759"/>
<evidence type="ECO:0000256" key="2">
    <source>
        <dbReference type="ARBA" id="ARBA00004123"/>
    </source>
</evidence>
<evidence type="ECO:0000313" key="9">
    <source>
        <dbReference type="WBParaSite" id="TTAC_0000266201-mRNA-1"/>
    </source>
</evidence>
<keyword evidence="8" id="KW-1185">Reference proteome</keyword>
<dbReference type="PANTHER" id="PTHR33588:SF1">
    <property type="entry name" value="CILIA- AND FLAGELLA-ASSOCIATED PROTEIN 299"/>
    <property type="match status" value="1"/>
</dbReference>
<proteinExistence type="predicted"/>
<dbReference type="STRING" id="6205.A0A0R3WPH2"/>
<comment type="function">
    <text evidence="1">May be involved in spermatogenesis.</text>
</comment>
<reference evidence="9" key="1">
    <citation type="submission" date="2017-02" db="UniProtKB">
        <authorList>
            <consortium name="WormBaseParasite"/>
        </authorList>
    </citation>
    <scope>IDENTIFICATION</scope>
</reference>
<sequence>MNKCRVDGLDRIADGYENYEDFLDSQITETDLFYLEDEELARELVELGYRGTSEIIKREQFIKRKDELAALAEKRKVAKKALDHEGIIITEPGLLALAAREESNRRGNLSVCELFIYVLHKTIIFIRHTNTKGQEISGYVDYAHRLKNEDFVPYFSGKKKLLPRVGDLSFYNWESQHVSSTSTPNYIVIADNPSGLLFKNKRDRKLIIIDPWSQTAGDNTTRTAVYTTEYKQFILYDHITRRKT</sequence>